<evidence type="ECO:0000259" key="9">
    <source>
        <dbReference type="Pfam" id="PF03176"/>
    </source>
</evidence>
<dbReference type="Proteomes" id="UP000547444">
    <property type="component" value="Unassembled WGS sequence"/>
</dbReference>
<comment type="similarity">
    <text evidence="2">Belongs to the resistance-nodulation-cell division (RND) (TC 2.A.6) family. MmpL subfamily.</text>
</comment>
<sequence length="761" mass="79809">MLNRIALLAMAAPRRVLALSALVMVAAAIFGIPVAKSLSAGGFQDPTSESAHATQLLTDKFHQGDMQLIITVSSPDGVNGAAATTVGKEIAAALGESPHVAQVTSAWTVPPAAAADLVSKDKRSGLVVAGITGGENDAQKYAKELSDSLTHVADGHPGVTIKSGGVSMVYAQINAQTERDLLLMESIAIPLSFLVLVWVFGGLVAAALPMLVGGMAILGTMSVLRLITFSTDVSIFALNLSTAMGLALAIDYTLLIISRYRDELAEGQPRDRALIRTMATAGRTVLFSATTLALSMAAMLLFPMYFLKSFAYAGVATVGFAAMAAVIVTPAAIWFLGDRLDALNVRRLFRRGPAPAAKPVEQLFWYRWAGAVMRRAIPIGLAVTALLVLLGAPFLGVKWGFPDDRVLPTSASAHEVGDQLRNDFTDNSATAVTAVIPDADGLTPAELDRYAAQLSKVAAVTSVSSPTGTFVGGGKVGRAGPTAGLAEGSAFLTVASTAPLFSDVSEQQLDALHAVSGPDGRAVEFGGIAQINRDSVTAITTRLPWVLGVIAVITFGLLFLLTGSVVLPLKALVLNVLSLTAAFGALVWIFQDGHLSALGTTATGTLVANMPVLLFCIAFGLSMDYEVFLAARIREYWLSLDGPTRQRNDRAVALGLARTGRVITAAALVMSISFAALIAAQVSFMRMFGVGLTLAVLVDATLVRMVLVPAFMHVAGGWNWWAPKPLAWLHERIGISENGREHDTEGREPVAAGVTDTGQRG</sequence>
<dbReference type="InterPro" id="IPR004869">
    <property type="entry name" value="MMPL_dom"/>
</dbReference>
<feature type="domain" description="Membrane transport protein MMPL" evidence="9">
    <location>
        <begin position="45"/>
        <end position="377"/>
    </location>
</feature>
<evidence type="ECO:0000256" key="3">
    <source>
        <dbReference type="ARBA" id="ARBA00022475"/>
    </source>
</evidence>
<keyword evidence="3" id="KW-1003">Cell membrane</keyword>
<reference evidence="10 11" key="1">
    <citation type="submission" date="2020-03" db="EMBL/GenBank/DDBJ databases">
        <title>Sequencing the genomes of 1000 actinobacteria strains.</title>
        <authorList>
            <person name="Klenk H.-P."/>
        </authorList>
    </citation>
    <scope>NUCLEOTIDE SEQUENCE [LARGE SCALE GENOMIC DNA]</scope>
    <source>
        <strain evidence="10 11">DSM 44556</strain>
    </source>
</reference>
<feature type="compositionally biased region" description="Basic and acidic residues" evidence="7">
    <location>
        <begin position="739"/>
        <end position="748"/>
    </location>
</feature>
<feature type="transmembrane region" description="Helical" evidence="8">
    <location>
        <begin position="285"/>
        <end position="306"/>
    </location>
</feature>
<dbReference type="SUPFAM" id="SSF82866">
    <property type="entry name" value="Multidrug efflux transporter AcrB transmembrane domain"/>
    <property type="match status" value="2"/>
</dbReference>
<dbReference type="PANTHER" id="PTHR33406">
    <property type="entry name" value="MEMBRANE PROTEIN MJ1562-RELATED"/>
    <property type="match status" value="1"/>
</dbReference>
<dbReference type="Pfam" id="PF03176">
    <property type="entry name" value="MMPL"/>
    <property type="match status" value="2"/>
</dbReference>
<feature type="transmembrane region" description="Helical" evidence="8">
    <location>
        <begin position="207"/>
        <end position="227"/>
    </location>
</feature>
<feature type="transmembrane region" description="Helical" evidence="8">
    <location>
        <begin position="572"/>
        <end position="590"/>
    </location>
</feature>
<dbReference type="InterPro" id="IPR050545">
    <property type="entry name" value="Mycobact_MmpL"/>
</dbReference>
<feature type="domain" description="Membrane transport protein MMPL" evidence="9">
    <location>
        <begin position="408"/>
        <end position="724"/>
    </location>
</feature>
<name>A0A7X5ZFS9_9MYCO</name>
<feature type="transmembrane region" description="Helical" evidence="8">
    <location>
        <begin position="233"/>
        <end position="257"/>
    </location>
</feature>
<evidence type="ECO:0000313" key="10">
    <source>
        <dbReference type="EMBL" id="NIH98609.1"/>
    </source>
</evidence>
<feature type="transmembrane region" description="Helical" evidence="8">
    <location>
        <begin position="652"/>
        <end position="678"/>
    </location>
</feature>
<feature type="transmembrane region" description="Helical" evidence="8">
    <location>
        <begin position="312"/>
        <end position="337"/>
    </location>
</feature>
<evidence type="ECO:0000256" key="5">
    <source>
        <dbReference type="ARBA" id="ARBA00022989"/>
    </source>
</evidence>
<comment type="subcellular location">
    <subcellularLocation>
        <location evidence="1">Cell membrane</location>
        <topology evidence="1">Multi-pass membrane protein</topology>
    </subcellularLocation>
</comment>
<keyword evidence="5 8" id="KW-1133">Transmembrane helix</keyword>
<evidence type="ECO:0000256" key="8">
    <source>
        <dbReference type="SAM" id="Phobius"/>
    </source>
</evidence>
<comment type="caution">
    <text evidence="10">The sequence shown here is derived from an EMBL/GenBank/DDBJ whole genome shotgun (WGS) entry which is preliminary data.</text>
</comment>
<evidence type="ECO:0000256" key="4">
    <source>
        <dbReference type="ARBA" id="ARBA00022692"/>
    </source>
</evidence>
<proteinExistence type="inferred from homology"/>
<evidence type="ECO:0000313" key="11">
    <source>
        <dbReference type="Proteomes" id="UP000547444"/>
    </source>
</evidence>
<evidence type="ECO:0000256" key="2">
    <source>
        <dbReference type="ARBA" id="ARBA00010157"/>
    </source>
</evidence>
<feature type="transmembrane region" description="Helical" evidence="8">
    <location>
        <begin position="610"/>
        <end position="631"/>
    </location>
</feature>
<dbReference type="GO" id="GO:0005886">
    <property type="term" value="C:plasma membrane"/>
    <property type="evidence" value="ECO:0007669"/>
    <property type="project" value="UniProtKB-SubCell"/>
</dbReference>
<feature type="transmembrane region" description="Helical" evidence="8">
    <location>
        <begin position="545"/>
        <end position="567"/>
    </location>
</feature>
<evidence type="ECO:0000256" key="7">
    <source>
        <dbReference type="SAM" id="MobiDB-lite"/>
    </source>
</evidence>
<keyword evidence="11" id="KW-1185">Reference proteome</keyword>
<evidence type="ECO:0000256" key="6">
    <source>
        <dbReference type="ARBA" id="ARBA00023136"/>
    </source>
</evidence>
<keyword evidence="6 8" id="KW-0472">Membrane</keyword>
<organism evidence="10 11">
    <name type="scientific">Mycolicibacterium fluoranthenivorans</name>
    <dbReference type="NCBI Taxonomy" id="258505"/>
    <lineage>
        <taxon>Bacteria</taxon>
        <taxon>Bacillati</taxon>
        <taxon>Actinomycetota</taxon>
        <taxon>Actinomycetes</taxon>
        <taxon>Mycobacteriales</taxon>
        <taxon>Mycobacteriaceae</taxon>
        <taxon>Mycolicibacterium</taxon>
    </lineage>
</organism>
<feature type="transmembrane region" description="Helical" evidence="8">
    <location>
        <begin position="376"/>
        <end position="397"/>
    </location>
</feature>
<keyword evidence="4 8" id="KW-0812">Transmembrane</keyword>
<evidence type="ECO:0000256" key="1">
    <source>
        <dbReference type="ARBA" id="ARBA00004651"/>
    </source>
</evidence>
<dbReference type="AlphaFoldDB" id="A0A7X5ZFS9"/>
<gene>
    <name evidence="10" type="ORF">FHU31_005628</name>
</gene>
<dbReference type="RefSeq" id="WP_167164073.1">
    <property type="nucleotide sequence ID" value="NZ_JAANOW010000004.1"/>
</dbReference>
<dbReference type="EMBL" id="JAANOW010000004">
    <property type="protein sequence ID" value="NIH98609.1"/>
    <property type="molecule type" value="Genomic_DNA"/>
</dbReference>
<feature type="region of interest" description="Disordered" evidence="7">
    <location>
        <begin position="739"/>
        <end position="761"/>
    </location>
</feature>
<accession>A0A7X5ZFS9</accession>
<dbReference type="Gene3D" id="1.20.1640.10">
    <property type="entry name" value="Multidrug efflux transporter AcrB transmembrane domain"/>
    <property type="match status" value="2"/>
</dbReference>
<dbReference type="PANTHER" id="PTHR33406:SF11">
    <property type="entry name" value="MEMBRANE PROTEIN SCO6666-RELATED"/>
    <property type="match status" value="1"/>
</dbReference>
<protein>
    <submittedName>
        <fullName evidence="10">RND superfamily putative drug exporter</fullName>
    </submittedName>
</protein>